<feature type="repeat" description="Solcar" evidence="14">
    <location>
        <begin position="54"/>
        <end position="141"/>
    </location>
</feature>
<evidence type="ECO:0000256" key="13">
    <source>
        <dbReference type="ARBA" id="ARBA00079992"/>
    </source>
</evidence>
<dbReference type="InterPro" id="IPR002067">
    <property type="entry name" value="MCP"/>
</dbReference>
<evidence type="ECO:0000313" key="16">
    <source>
        <dbReference type="EMBL" id="CAD7202647.1"/>
    </source>
</evidence>
<dbReference type="PROSITE" id="PS50920">
    <property type="entry name" value="SOLCAR"/>
    <property type="match status" value="3"/>
</dbReference>
<keyword evidence="7" id="KW-1133">Transmembrane helix</keyword>
<evidence type="ECO:0000256" key="12">
    <source>
        <dbReference type="ARBA" id="ARBA00070508"/>
    </source>
</evidence>
<dbReference type="AlphaFoldDB" id="A0A7R8VT87"/>
<organism evidence="16">
    <name type="scientific">Timema douglasi</name>
    <name type="common">Walking stick</name>
    <dbReference type="NCBI Taxonomy" id="61478"/>
    <lineage>
        <taxon>Eukaryota</taxon>
        <taxon>Metazoa</taxon>
        <taxon>Ecdysozoa</taxon>
        <taxon>Arthropoda</taxon>
        <taxon>Hexapoda</taxon>
        <taxon>Insecta</taxon>
        <taxon>Pterygota</taxon>
        <taxon>Neoptera</taxon>
        <taxon>Polyneoptera</taxon>
        <taxon>Phasmatodea</taxon>
        <taxon>Timematodea</taxon>
        <taxon>Timematoidea</taxon>
        <taxon>Timematidae</taxon>
        <taxon>Timema</taxon>
    </lineage>
</organism>
<accession>A0A7R8VT87</accession>
<dbReference type="EMBL" id="OA569632">
    <property type="protein sequence ID" value="CAD7202647.1"/>
    <property type="molecule type" value="Genomic_DNA"/>
</dbReference>
<dbReference type="Gene3D" id="1.50.40.10">
    <property type="entry name" value="Mitochondrial carrier domain"/>
    <property type="match status" value="2"/>
</dbReference>
<comment type="similarity">
    <text evidence="2 15">Belongs to the mitochondrial carrier (TC 2.A.29) family.</text>
</comment>
<dbReference type="PRINTS" id="PR00926">
    <property type="entry name" value="MITOCARRIER"/>
</dbReference>
<evidence type="ECO:0000256" key="4">
    <source>
        <dbReference type="ARBA" id="ARBA00022692"/>
    </source>
</evidence>
<keyword evidence="3 15" id="KW-0813">Transport</keyword>
<dbReference type="GO" id="GO:0015215">
    <property type="term" value="F:nucleotide transmembrane transporter activity"/>
    <property type="evidence" value="ECO:0007669"/>
    <property type="project" value="UniProtKB-ARBA"/>
</dbReference>
<evidence type="ECO:0000256" key="6">
    <source>
        <dbReference type="ARBA" id="ARBA00022792"/>
    </source>
</evidence>
<keyword evidence="9 14" id="KW-0472">Membrane</keyword>
<dbReference type="FunFam" id="1.50.40.10:FF:000025">
    <property type="entry name" value="mitochondrial folate transporter/carrier"/>
    <property type="match status" value="1"/>
</dbReference>
<sequence>MKHLQRGKTPAHLDMANRLNSNADMSLRGTDIAPEPTTKIHKKDRPSLLSHVKYEHLIAGIFGGVASTVLLHPLDLIKVRLAVTDGRTTTTPQYHSLWNAATTIFRQDGVRGLYRGVTPNMVGAGSSWGLYFLFYNATKTWVQGGNTKRALSPETHMLAATQAGILTLAVTNPIWVVKTRLCLQYSELDPSKIPEGKRYSGMTDALFKIYTHEGVRGLYRGFLPGIVGTSHGALQFMAYEEMKNRYNQYKGFPIDTKLTTVDYLSFAALSKLFAAATTYPYQVVRSRLQNQHRTYSGSWDCIKQTWTHEGARGFYKGLSANLWRVTPATMITFVVYENVSYFLLSNRRQ</sequence>
<dbReference type="InterPro" id="IPR023395">
    <property type="entry name" value="MCP_dom_sf"/>
</dbReference>
<dbReference type="InterPro" id="IPR018108">
    <property type="entry name" value="MCP_transmembrane"/>
</dbReference>
<keyword evidence="5" id="KW-0677">Repeat</keyword>
<dbReference type="SUPFAM" id="SSF103506">
    <property type="entry name" value="Mitochondrial carrier"/>
    <property type="match status" value="1"/>
</dbReference>
<evidence type="ECO:0000256" key="2">
    <source>
        <dbReference type="ARBA" id="ARBA00006375"/>
    </source>
</evidence>
<dbReference type="InterPro" id="IPR044712">
    <property type="entry name" value="SLC25A32-like"/>
</dbReference>
<name>A0A7R8VT87_TIMDO</name>
<dbReference type="GO" id="GO:0015711">
    <property type="term" value="P:organic anion transport"/>
    <property type="evidence" value="ECO:0007669"/>
    <property type="project" value="UniProtKB-ARBA"/>
</dbReference>
<evidence type="ECO:0000256" key="5">
    <source>
        <dbReference type="ARBA" id="ARBA00022737"/>
    </source>
</evidence>
<evidence type="ECO:0000256" key="11">
    <source>
        <dbReference type="ARBA" id="ARBA00058619"/>
    </source>
</evidence>
<reference evidence="16" key="1">
    <citation type="submission" date="2020-11" db="EMBL/GenBank/DDBJ databases">
        <authorList>
            <person name="Tran Van P."/>
        </authorList>
    </citation>
    <scope>NUCLEOTIDE SEQUENCE</scope>
</reference>
<keyword evidence="6" id="KW-0999">Mitochondrion inner membrane</keyword>
<comment type="function">
    <text evidence="11">Facilitates flavin adenine dinucleotide (FAD) translocation across the mitochondrial inner membrane into the mitochondrial matrix where it acts as a redox cofactor to assist flavoenzyme activities in fundamental metabolic processes including fatty acid beta-oxidation, amino acid and choline metabolism as well as mitochondrial electron transportation. In particular, provides FAD to DLD dehydrogenase of the glycine cleavage system, part of mitochondrial one-carbon metabolic pathway involved in neural tube closure in early embryogenesis.</text>
</comment>
<dbReference type="Pfam" id="PF00153">
    <property type="entry name" value="Mito_carr"/>
    <property type="match status" value="3"/>
</dbReference>
<dbReference type="PANTHER" id="PTHR45683">
    <property type="entry name" value="MITOCHONDRIAL NICOTINAMIDE ADENINE DINUCLEOTIDE TRANSPORTER 1-RELATED-RELATED"/>
    <property type="match status" value="1"/>
</dbReference>
<keyword evidence="8" id="KW-0496">Mitochondrion</keyword>
<keyword evidence="4 14" id="KW-0812">Transmembrane</keyword>
<feature type="repeat" description="Solcar" evidence="14">
    <location>
        <begin position="258"/>
        <end position="342"/>
    </location>
</feature>
<evidence type="ECO:0000256" key="15">
    <source>
        <dbReference type="RuleBase" id="RU000488"/>
    </source>
</evidence>
<evidence type="ECO:0000256" key="3">
    <source>
        <dbReference type="ARBA" id="ARBA00022448"/>
    </source>
</evidence>
<evidence type="ECO:0000256" key="14">
    <source>
        <dbReference type="PROSITE-ProRule" id="PRU00282"/>
    </source>
</evidence>
<evidence type="ECO:0000256" key="8">
    <source>
        <dbReference type="ARBA" id="ARBA00023128"/>
    </source>
</evidence>
<gene>
    <name evidence="16" type="ORF">TDIB3V08_LOCUS8829</name>
</gene>
<protein>
    <recommendedName>
        <fullName evidence="12">Solute carrier family 25 member 32</fullName>
    </recommendedName>
    <alternativeName>
        <fullName evidence="13">Mitochondrial FAD transporter</fullName>
    </alternativeName>
</protein>
<proteinExistence type="inferred from homology"/>
<evidence type="ECO:0000256" key="9">
    <source>
        <dbReference type="ARBA" id="ARBA00023136"/>
    </source>
</evidence>
<dbReference type="GO" id="GO:0005743">
    <property type="term" value="C:mitochondrial inner membrane"/>
    <property type="evidence" value="ECO:0007669"/>
    <property type="project" value="UniProtKB-SubCell"/>
</dbReference>
<comment type="catalytic activity">
    <reaction evidence="10">
        <text>FAD(in) = FAD(out)</text>
        <dbReference type="Rhea" id="RHEA:76535"/>
        <dbReference type="ChEBI" id="CHEBI:57692"/>
    </reaction>
</comment>
<evidence type="ECO:0000256" key="10">
    <source>
        <dbReference type="ARBA" id="ARBA00050907"/>
    </source>
</evidence>
<comment type="subcellular location">
    <subcellularLocation>
        <location evidence="1">Mitochondrion inner membrane</location>
        <topology evidence="1">Multi-pass membrane protein</topology>
    </subcellularLocation>
</comment>
<evidence type="ECO:0000256" key="1">
    <source>
        <dbReference type="ARBA" id="ARBA00004448"/>
    </source>
</evidence>
<feature type="repeat" description="Solcar" evidence="14">
    <location>
        <begin position="151"/>
        <end position="245"/>
    </location>
</feature>
<evidence type="ECO:0000256" key="7">
    <source>
        <dbReference type="ARBA" id="ARBA00022989"/>
    </source>
</evidence>